<name>A0A941IKN2_9ACTN</name>
<dbReference type="SUPFAM" id="SSF103473">
    <property type="entry name" value="MFS general substrate transporter"/>
    <property type="match status" value="1"/>
</dbReference>
<dbReference type="PROSITE" id="PS50850">
    <property type="entry name" value="MFS"/>
    <property type="match status" value="1"/>
</dbReference>
<feature type="transmembrane region" description="Helical" evidence="5">
    <location>
        <begin position="76"/>
        <end position="92"/>
    </location>
</feature>
<feature type="transmembrane region" description="Helical" evidence="5">
    <location>
        <begin position="48"/>
        <end position="69"/>
    </location>
</feature>
<sequence>MLRIRDEFRRGQVAVGSLFLLLGFQYATWVSRLPAIKARLGLSDAEVGLLLMVCGVGAAASFPLVAALMKWLGSRGLCVASAALLGLLPLALGVAPDYAVALIIVCCDGVGVACLDVAMNAQGTELEERFDRKAMGKLHATFSAGSLCGALLASAVNAATSDVSVHFGVAAILILALLAYAQRDLLTPLPQAEPMPEAAAPEVAENAPSSPKKRAFGIPLPTRLTLWLGLAMAFGTIVEGAMNDWSALYLKNVAKAAAGLTPMGIAVFSIAMVLARVFSDSWRKRWGDGPVVVLGSAFAGLGLATGVLVGGVFPALLGFACVGLGIAAVTPCVYVAAAGAGTDALALVAAMGTVGLLAGPGLIGLIASGAGLAWGMGAVALAAAAVAACTTRIAWTPRPTAVPTSPVLAVVDIES</sequence>
<dbReference type="PANTHER" id="PTHR23514:SF13">
    <property type="entry name" value="INNER MEMBRANE PROTEIN YBJJ"/>
    <property type="match status" value="1"/>
</dbReference>
<reference evidence="7" key="1">
    <citation type="submission" date="2021-04" db="EMBL/GenBank/DDBJ databases">
        <title>Genome based classification of Actinospica acidithermotolerans sp. nov., an actinobacterium isolated from an Indonesian hot spring.</title>
        <authorList>
            <person name="Kusuma A.B."/>
            <person name="Putra K.E."/>
            <person name="Nafisah S."/>
            <person name="Loh J."/>
            <person name="Nouioui I."/>
            <person name="Goodfellow M."/>
        </authorList>
    </citation>
    <scope>NUCLEOTIDE SEQUENCE</scope>
    <source>
        <strain evidence="7">MGRD01-02</strain>
    </source>
</reference>
<evidence type="ECO:0000256" key="5">
    <source>
        <dbReference type="SAM" id="Phobius"/>
    </source>
</evidence>
<dbReference type="Pfam" id="PF07690">
    <property type="entry name" value="MFS_1"/>
    <property type="match status" value="1"/>
</dbReference>
<dbReference type="InterPro" id="IPR020846">
    <property type="entry name" value="MFS_dom"/>
</dbReference>
<dbReference type="InterPro" id="IPR051788">
    <property type="entry name" value="MFS_Transporter"/>
</dbReference>
<proteinExistence type="predicted"/>
<feature type="transmembrane region" description="Helical" evidence="5">
    <location>
        <begin position="315"/>
        <end position="337"/>
    </location>
</feature>
<dbReference type="AlphaFoldDB" id="A0A941IKN2"/>
<evidence type="ECO:0000256" key="2">
    <source>
        <dbReference type="ARBA" id="ARBA00022692"/>
    </source>
</evidence>
<dbReference type="RefSeq" id="WP_212520244.1">
    <property type="nucleotide sequence ID" value="NZ_JAGSOH010000075.1"/>
</dbReference>
<feature type="transmembrane region" description="Helical" evidence="5">
    <location>
        <begin position="220"/>
        <end position="238"/>
    </location>
</feature>
<evidence type="ECO:0000313" key="8">
    <source>
        <dbReference type="Proteomes" id="UP000676325"/>
    </source>
</evidence>
<dbReference type="EMBL" id="JAGSOH010000075">
    <property type="protein sequence ID" value="MBR7829107.1"/>
    <property type="molecule type" value="Genomic_DNA"/>
</dbReference>
<gene>
    <name evidence="7" type="ORF">KDK95_22560</name>
</gene>
<dbReference type="InterPro" id="IPR011701">
    <property type="entry name" value="MFS"/>
</dbReference>
<evidence type="ECO:0000256" key="1">
    <source>
        <dbReference type="ARBA" id="ARBA00004651"/>
    </source>
</evidence>
<dbReference type="Proteomes" id="UP000676325">
    <property type="component" value="Unassembled WGS sequence"/>
</dbReference>
<dbReference type="Gene3D" id="1.20.1250.20">
    <property type="entry name" value="MFS general substrate transporter like domains"/>
    <property type="match status" value="1"/>
</dbReference>
<evidence type="ECO:0000259" key="6">
    <source>
        <dbReference type="PROSITE" id="PS50850"/>
    </source>
</evidence>
<dbReference type="PANTHER" id="PTHR23514">
    <property type="entry name" value="BYPASS OF STOP CODON PROTEIN 6"/>
    <property type="match status" value="1"/>
</dbReference>
<organism evidence="7 8">
    <name type="scientific">Actinospica acidithermotolerans</name>
    <dbReference type="NCBI Taxonomy" id="2828514"/>
    <lineage>
        <taxon>Bacteria</taxon>
        <taxon>Bacillati</taxon>
        <taxon>Actinomycetota</taxon>
        <taxon>Actinomycetes</taxon>
        <taxon>Catenulisporales</taxon>
        <taxon>Actinospicaceae</taxon>
        <taxon>Actinospica</taxon>
    </lineage>
</organism>
<feature type="domain" description="Major facilitator superfamily (MFS) profile" evidence="6">
    <location>
        <begin position="11"/>
        <end position="402"/>
    </location>
</feature>
<feature type="transmembrane region" description="Helical" evidence="5">
    <location>
        <begin position="372"/>
        <end position="395"/>
    </location>
</feature>
<keyword evidence="8" id="KW-1185">Reference proteome</keyword>
<dbReference type="CDD" id="cd17393">
    <property type="entry name" value="MFS_MosC_like"/>
    <property type="match status" value="1"/>
</dbReference>
<comment type="subcellular location">
    <subcellularLocation>
        <location evidence="1">Cell membrane</location>
        <topology evidence="1">Multi-pass membrane protein</topology>
    </subcellularLocation>
</comment>
<dbReference type="GO" id="GO:0022857">
    <property type="term" value="F:transmembrane transporter activity"/>
    <property type="evidence" value="ECO:0007669"/>
    <property type="project" value="InterPro"/>
</dbReference>
<feature type="transmembrane region" description="Helical" evidence="5">
    <location>
        <begin position="291"/>
        <end position="309"/>
    </location>
</feature>
<accession>A0A941IKN2</accession>
<feature type="transmembrane region" description="Helical" evidence="5">
    <location>
        <begin position="163"/>
        <end position="181"/>
    </location>
</feature>
<feature type="transmembrane region" description="Helical" evidence="5">
    <location>
        <begin position="344"/>
        <end position="366"/>
    </location>
</feature>
<feature type="transmembrane region" description="Helical" evidence="5">
    <location>
        <begin position="98"/>
        <end position="118"/>
    </location>
</feature>
<evidence type="ECO:0000256" key="3">
    <source>
        <dbReference type="ARBA" id="ARBA00022989"/>
    </source>
</evidence>
<keyword evidence="3 5" id="KW-1133">Transmembrane helix</keyword>
<dbReference type="InterPro" id="IPR036259">
    <property type="entry name" value="MFS_trans_sf"/>
</dbReference>
<feature type="transmembrane region" description="Helical" evidence="5">
    <location>
        <begin position="258"/>
        <end position="279"/>
    </location>
</feature>
<protein>
    <submittedName>
        <fullName evidence="7">MFS transporter</fullName>
    </submittedName>
</protein>
<comment type="caution">
    <text evidence="7">The sequence shown here is derived from an EMBL/GenBank/DDBJ whole genome shotgun (WGS) entry which is preliminary data.</text>
</comment>
<dbReference type="GO" id="GO:0005886">
    <property type="term" value="C:plasma membrane"/>
    <property type="evidence" value="ECO:0007669"/>
    <property type="project" value="UniProtKB-SubCell"/>
</dbReference>
<keyword evidence="2 5" id="KW-0812">Transmembrane</keyword>
<evidence type="ECO:0000256" key="4">
    <source>
        <dbReference type="ARBA" id="ARBA00023136"/>
    </source>
</evidence>
<feature type="transmembrane region" description="Helical" evidence="5">
    <location>
        <begin position="138"/>
        <end position="157"/>
    </location>
</feature>
<keyword evidence="4 5" id="KW-0472">Membrane</keyword>
<evidence type="ECO:0000313" key="7">
    <source>
        <dbReference type="EMBL" id="MBR7829107.1"/>
    </source>
</evidence>